<feature type="domain" description="HTH tetR-type" evidence="3">
    <location>
        <begin position="15"/>
        <end position="75"/>
    </location>
</feature>
<dbReference type="InterPro" id="IPR050109">
    <property type="entry name" value="HTH-type_TetR-like_transc_reg"/>
</dbReference>
<dbReference type="PRINTS" id="PR00455">
    <property type="entry name" value="HTHTETR"/>
</dbReference>
<dbReference type="PROSITE" id="PS50977">
    <property type="entry name" value="HTH_TETR_2"/>
    <property type="match status" value="1"/>
</dbReference>
<dbReference type="Gene3D" id="1.10.357.10">
    <property type="entry name" value="Tetracycline Repressor, domain 2"/>
    <property type="match status" value="1"/>
</dbReference>
<dbReference type="SUPFAM" id="SSF46689">
    <property type="entry name" value="Homeodomain-like"/>
    <property type="match status" value="1"/>
</dbReference>
<feature type="DNA-binding region" description="H-T-H motif" evidence="2">
    <location>
        <begin position="38"/>
        <end position="57"/>
    </location>
</feature>
<gene>
    <name evidence="4" type="ORF">NUH29_00280</name>
</gene>
<accession>A0ABT1ZBA4</accession>
<dbReference type="PANTHER" id="PTHR30055:SF146">
    <property type="entry name" value="HTH-TYPE TRANSCRIPTIONAL DUAL REGULATOR CECR"/>
    <property type="match status" value="1"/>
</dbReference>
<evidence type="ECO:0000256" key="2">
    <source>
        <dbReference type="PROSITE-ProRule" id="PRU00335"/>
    </source>
</evidence>
<name>A0ABT1ZBA4_9MICO</name>
<evidence type="ECO:0000313" key="5">
    <source>
        <dbReference type="Proteomes" id="UP001205337"/>
    </source>
</evidence>
<protein>
    <submittedName>
        <fullName evidence="4">TetR/AcrR family transcriptional regulator</fullName>
    </submittedName>
</protein>
<dbReference type="EMBL" id="JANTHX010000002">
    <property type="protein sequence ID" value="MCS0497987.1"/>
    <property type="molecule type" value="Genomic_DNA"/>
</dbReference>
<evidence type="ECO:0000259" key="3">
    <source>
        <dbReference type="PROSITE" id="PS50977"/>
    </source>
</evidence>
<dbReference type="Proteomes" id="UP001205337">
    <property type="component" value="Unassembled WGS sequence"/>
</dbReference>
<comment type="caution">
    <text evidence="4">The sequence shown here is derived from an EMBL/GenBank/DDBJ whole genome shotgun (WGS) entry which is preliminary data.</text>
</comment>
<dbReference type="PANTHER" id="PTHR30055">
    <property type="entry name" value="HTH-TYPE TRANSCRIPTIONAL REGULATOR RUTR"/>
    <property type="match status" value="1"/>
</dbReference>
<dbReference type="InterPro" id="IPR001647">
    <property type="entry name" value="HTH_TetR"/>
</dbReference>
<evidence type="ECO:0000256" key="1">
    <source>
        <dbReference type="ARBA" id="ARBA00023125"/>
    </source>
</evidence>
<keyword evidence="5" id="KW-1185">Reference proteome</keyword>
<keyword evidence="1 2" id="KW-0238">DNA-binding</keyword>
<reference evidence="4 5" key="1">
    <citation type="submission" date="2022-08" db="EMBL/GenBank/DDBJ databases">
        <authorList>
            <person name="Li F."/>
        </authorList>
    </citation>
    <scope>NUCLEOTIDE SEQUENCE [LARGE SCALE GENOMIC DNA]</scope>
    <source>
        <strain evidence="4 5">10F1B-8-1</strain>
    </source>
</reference>
<dbReference type="Pfam" id="PF00440">
    <property type="entry name" value="TetR_N"/>
    <property type="match status" value="1"/>
</dbReference>
<organism evidence="4 5">
    <name type="scientific">Protaetiibacter mangrovi</name>
    <dbReference type="NCBI Taxonomy" id="2970926"/>
    <lineage>
        <taxon>Bacteria</taxon>
        <taxon>Bacillati</taxon>
        <taxon>Actinomycetota</taxon>
        <taxon>Actinomycetes</taxon>
        <taxon>Micrococcales</taxon>
        <taxon>Microbacteriaceae</taxon>
        <taxon>Protaetiibacter</taxon>
    </lineage>
</organism>
<proteinExistence type="predicted"/>
<dbReference type="InterPro" id="IPR009057">
    <property type="entry name" value="Homeodomain-like_sf"/>
</dbReference>
<dbReference type="RefSeq" id="WP_258796865.1">
    <property type="nucleotide sequence ID" value="NZ_JANTHX010000002.1"/>
</dbReference>
<evidence type="ECO:0000313" key="4">
    <source>
        <dbReference type="EMBL" id="MCS0497987.1"/>
    </source>
</evidence>
<sequence>MTTTAPDTGTRMRSEDRRVLVLEAATRVFGERGYHGATTDAVAKAAGVSQPYVVRMFGSKEAMFLAVLERAVSRMMASFRAALEESTAESETPDAETLHRCIAHNYVELLSDRGLLLSLMQAFMLGADPVIGPEARACMRRVYEFLRDDAGMSPAEAHGFLSTGMMLNTLVGLRMADDYEKEPAVRELLDEVFPTKLPFLLSLRDRQS</sequence>